<name>A0A0F9J3D6_9ZZZZ</name>
<organism evidence="1">
    <name type="scientific">marine sediment metagenome</name>
    <dbReference type="NCBI Taxonomy" id="412755"/>
    <lineage>
        <taxon>unclassified sequences</taxon>
        <taxon>metagenomes</taxon>
        <taxon>ecological metagenomes</taxon>
    </lineage>
</organism>
<accession>A0A0F9J3D6</accession>
<proteinExistence type="predicted"/>
<feature type="non-terminal residue" evidence="1">
    <location>
        <position position="1"/>
    </location>
</feature>
<dbReference type="EMBL" id="LAZR01017436">
    <property type="protein sequence ID" value="KKM00431.1"/>
    <property type="molecule type" value="Genomic_DNA"/>
</dbReference>
<evidence type="ECO:0000313" key="1">
    <source>
        <dbReference type="EMBL" id="KKM00431.1"/>
    </source>
</evidence>
<protein>
    <submittedName>
        <fullName evidence="1">Uncharacterized protein</fullName>
    </submittedName>
</protein>
<comment type="caution">
    <text evidence="1">The sequence shown here is derived from an EMBL/GenBank/DDBJ whole genome shotgun (WGS) entry which is preliminary data.</text>
</comment>
<sequence length="22" mass="2633">INIGMAMFNPDNKYLYNIFIKL</sequence>
<reference evidence="1" key="1">
    <citation type="journal article" date="2015" name="Nature">
        <title>Complex archaea that bridge the gap between prokaryotes and eukaryotes.</title>
        <authorList>
            <person name="Spang A."/>
            <person name="Saw J.H."/>
            <person name="Jorgensen S.L."/>
            <person name="Zaremba-Niedzwiedzka K."/>
            <person name="Martijn J."/>
            <person name="Lind A.E."/>
            <person name="van Eijk R."/>
            <person name="Schleper C."/>
            <person name="Guy L."/>
            <person name="Ettema T.J."/>
        </authorList>
    </citation>
    <scope>NUCLEOTIDE SEQUENCE</scope>
</reference>
<gene>
    <name evidence="1" type="ORF">LCGC14_1804490</name>
</gene>
<dbReference type="AlphaFoldDB" id="A0A0F9J3D6"/>